<keyword evidence="3 5" id="KW-0238">DNA-binding</keyword>
<dbReference type="GO" id="GO:0015074">
    <property type="term" value="P:DNA integration"/>
    <property type="evidence" value="ECO:0007669"/>
    <property type="project" value="UniProtKB-KW"/>
</dbReference>
<proteinExistence type="inferred from homology"/>
<evidence type="ECO:0000259" key="7">
    <source>
        <dbReference type="PROSITE" id="PS51898"/>
    </source>
</evidence>
<dbReference type="Gene3D" id="1.10.150.130">
    <property type="match status" value="1"/>
</dbReference>
<evidence type="ECO:0000259" key="8">
    <source>
        <dbReference type="PROSITE" id="PS51900"/>
    </source>
</evidence>
<evidence type="ECO:0000313" key="9">
    <source>
        <dbReference type="EMBL" id="ATJ82032.1"/>
    </source>
</evidence>
<sequence length="443" mass="50282">MARGKPTDTRALRRRGNVWFVQKRLSPILAKHLGKQILQQSTRTGDLDEACRIRDRLLADLNDLEADLKGEASQVQQRRLYLQARDQFEEAKEAIHSTDPSHPVSLIEVVDPEDLPEIEQEALRSVYQGETPARYQLTLRGALEDWKTSPLVDRKPSTRSKNELAMKRFLDYLGEEDATLASLQRRQVKGFITSMLGEGKTKQTVANYLAGLSALWHHAEYTMEEPLPQSNPFRGHQLKPKGSIRSYDQFSREDVEAIFEATAKSEGIYHILPRLGFYTGARIDELCSLKVTDIIQRQGIWCLAVRERTGKNSNATREVPLHPEIKDLILAQLEHAKAVGATYLFPEVEASTRRDGKKGPKFSQWFARLSKKVINRGDRKLGFHSFRTTAITIMGDAGQREEIIVWVTGHERGLTTANKVYNRGPSFSNRLKAVESIRLDALQ</sequence>
<organism evidence="9 10">
    <name type="scientific">Halomonas beimenensis</name>
    <dbReference type="NCBI Taxonomy" id="475662"/>
    <lineage>
        <taxon>Bacteria</taxon>
        <taxon>Pseudomonadati</taxon>
        <taxon>Pseudomonadota</taxon>
        <taxon>Gammaproteobacteria</taxon>
        <taxon>Oceanospirillales</taxon>
        <taxon>Halomonadaceae</taxon>
        <taxon>Halomonas</taxon>
    </lineage>
</organism>
<comment type="similarity">
    <text evidence="1">Belongs to the 'phage' integrase family.</text>
</comment>
<dbReference type="InterPro" id="IPR002104">
    <property type="entry name" value="Integrase_catalytic"/>
</dbReference>
<protein>
    <recommendedName>
        <fullName evidence="11">Integrase</fullName>
    </recommendedName>
</protein>
<dbReference type="PROSITE" id="PS51898">
    <property type="entry name" value="TYR_RECOMBINASE"/>
    <property type="match status" value="1"/>
</dbReference>
<dbReference type="InterPro" id="IPR050090">
    <property type="entry name" value="Tyrosine_recombinase_XerCD"/>
</dbReference>
<dbReference type="Pfam" id="PF00589">
    <property type="entry name" value="Phage_integrase"/>
    <property type="match status" value="1"/>
</dbReference>
<dbReference type="PANTHER" id="PTHR30349:SF41">
    <property type="entry name" value="INTEGRASE_RECOMBINASE PROTEIN MJ0367-RELATED"/>
    <property type="match status" value="1"/>
</dbReference>
<dbReference type="InterPro" id="IPR044068">
    <property type="entry name" value="CB"/>
</dbReference>
<dbReference type="InterPro" id="IPR013762">
    <property type="entry name" value="Integrase-like_cat_sf"/>
</dbReference>
<dbReference type="GO" id="GO:0006310">
    <property type="term" value="P:DNA recombination"/>
    <property type="evidence" value="ECO:0007669"/>
    <property type="project" value="UniProtKB-KW"/>
</dbReference>
<evidence type="ECO:0000256" key="4">
    <source>
        <dbReference type="ARBA" id="ARBA00023172"/>
    </source>
</evidence>
<reference evidence="9 10" key="1">
    <citation type="journal article" date="2017" name="Sci. Rep.">
        <title>Revealing the Saline Adaptation Strategies of the Halophilic Bacterium Halomonas beimenensis through High-throughput Omics and Transposon Mutagenesis Approaches.</title>
        <authorList>
            <person name="Chen Y.H."/>
            <person name="Lin S.S."/>
            <person name="Shyu Y.T."/>
        </authorList>
    </citation>
    <scope>NUCLEOTIDE SEQUENCE [LARGE SCALE GENOMIC DNA]</scope>
    <source>
        <strain evidence="9 10">NTU-111</strain>
    </source>
</reference>
<gene>
    <name evidence="9" type="ORF">BEI_1045</name>
</gene>
<name>A0A291P596_9GAMM</name>
<dbReference type="GO" id="GO:0003677">
    <property type="term" value="F:DNA binding"/>
    <property type="evidence" value="ECO:0007669"/>
    <property type="project" value="UniProtKB-UniRule"/>
</dbReference>
<dbReference type="AlphaFoldDB" id="A0A291P596"/>
<evidence type="ECO:0000256" key="1">
    <source>
        <dbReference type="ARBA" id="ARBA00008857"/>
    </source>
</evidence>
<evidence type="ECO:0008006" key="11">
    <source>
        <dbReference type="Google" id="ProtNLM"/>
    </source>
</evidence>
<dbReference type="RefSeq" id="WP_097788520.1">
    <property type="nucleotide sequence ID" value="NZ_BAAADT010000009.1"/>
</dbReference>
<dbReference type="OrthoDB" id="9784724at2"/>
<evidence type="ECO:0000256" key="5">
    <source>
        <dbReference type="PROSITE-ProRule" id="PRU01248"/>
    </source>
</evidence>
<dbReference type="EMBL" id="CP021435">
    <property type="protein sequence ID" value="ATJ82032.1"/>
    <property type="molecule type" value="Genomic_DNA"/>
</dbReference>
<evidence type="ECO:0000256" key="2">
    <source>
        <dbReference type="ARBA" id="ARBA00022908"/>
    </source>
</evidence>
<keyword evidence="4" id="KW-0233">DNA recombination</keyword>
<keyword evidence="6" id="KW-0175">Coiled coil</keyword>
<evidence type="ECO:0000313" key="10">
    <source>
        <dbReference type="Proteomes" id="UP000219993"/>
    </source>
</evidence>
<dbReference type="InterPro" id="IPR011010">
    <property type="entry name" value="DNA_brk_join_enz"/>
</dbReference>
<accession>A0A291P596</accession>
<dbReference type="Proteomes" id="UP000219993">
    <property type="component" value="Chromosome"/>
</dbReference>
<dbReference type="PANTHER" id="PTHR30349">
    <property type="entry name" value="PHAGE INTEGRASE-RELATED"/>
    <property type="match status" value="1"/>
</dbReference>
<keyword evidence="2" id="KW-0229">DNA integration</keyword>
<evidence type="ECO:0000256" key="3">
    <source>
        <dbReference type="ARBA" id="ARBA00023125"/>
    </source>
</evidence>
<dbReference type="InterPro" id="IPR010998">
    <property type="entry name" value="Integrase_recombinase_N"/>
</dbReference>
<feature type="coiled-coil region" evidence="6">
    <location>
        <begin position="47"/>
        <end position="78"/>
    </location>
</feature>
<feature type="domain" description="Tyr recombinase" evidence="7">
    <location>
        <begin position="245"/>
        <end position="436"/>
    </location>
</feature>
<keyword evidence="10" id="KW-1185">Reference proteome</keyword>
<dbReference type="Gene3D" id="1.10.443.10">
    <property type="entry name" value="Intergrase catalytic core"/>
    <property type="match status" value="1"/>
</dbReference>
<evidence type="ECO:0000256" key="6">
    <source>
        <dbReference type="SAM" id="Coils"/>
    </source>
</evidence>
<feature type="domain" description="Core-binding (CB)" evidence="8">
    <location>
        <begin position="137"/>
        <end position="220"/>
    </location>
</feature>
<dbReference type="PROSITE" id="PS51900">
    <property type="entry name" value="CB"/>
    <property type="match status" value="1"/>
</dbReference>
<dbReference type="KEGG" id="hbe:BEI_1045"/>
<dbReference type="SUPFAM" id="SSF56349">
    <property type="entry name" value="DNA breaking-rejoining enzymes"/>
    <property type="match status" value="1"/>
</dbReference>